<evidence type="ECO:0000256" key="10">
    <source>
        <dbReference type="SAM" id="Phobius"/>
    </source>
</evidence>
<comment type="similarity">
    <text evidence="2">Belongs to the SYS1 family.</text>
</comment>
<dbReference type="GO" id="GO:0034067">
    <property type="term" value="P:protein localization to Golgi apparatus"/>
    <property type="evidence" value="ECO:0007669"/>
    <property type="project" value="TreeGrafter"/>
</dbReference>
<evidence type="ECO:0000256" key="3">
    <source>
        <dbReference type="ARBA" id="ARBA00022448"/>
    </source>
</evidence>
<keyword evidence="7" id="KW-0333">Golgi apparatus</keyword>
<evidence type="ECO:0000256" key="2">
    <source>
        <dbReference type="ARBA" id="ARBA00008160"/>
    </source>
</evidence>
<dbReference type="OMA" id="EYEMVGM"/>
<dbReference type="FunCoup" id="G2XIF1">
    <property type="interactions" value="227"/>
</dbReference>
<evidence type="ECO:0000256" key="7">
    <source>
        <dbReference type="ARBA" id="ARBA00023034"/>
    </source>
</evidence>
<dbReference type="GO" id="GO:0005802">
    <property type="term" value="C:trans-Golgi network"/>
    <property type="evidence" value="ECO:0007669"/>
    <property type="project" value="TreeGrafter"/>
</dbReference>
<evidence type="ECO:0000313" key="11">
    <source>
        <dbReference type="EMBL" id="EGY19599.1"/>
    </source>
</evidence>
<keyword evidence="8 10" id="KW-0472">Membrane</keyword>
<keyword evidence="6 10" id="KW-1133">Transmembrane helix</keyword>
<dbReference type="HOGENOM" id="CLU_081382_0_0_1"/>
<evidence type="ECO:0000256" key="8">
    <source>
        <dbReference type="ARBA" id="ARBA00023136"/>
    </source>
</evidence>
<keyword evidence="12" id="KW-1185">Reference proteome</keyword>
<dbReference type="AlphaFoldDB" id="G2XIF1"/>
<dbReference type="KEGG" id="vda:VDAG_09933"/>
<dbReference type="InterPro" id="IPR019185">
    <property type="entry name" value="Integral_membrane_SYS1-rel"/>
</dbReference>
<dbReference type="GeneID" id="20711396"/>
<sequence length="217" mass="22996">MPRRRRPPRAGAMAELPPLRIATQIATLQALYYVGAIILMLFTALVAGISFTLDVVFGWDAVRGDTTQGWLCGFVLVLDGGFCMAIAIILLVSRSKLVPDFAVTIHALHLVITTLYTGRVPRNAMWWACMMASAGLCAALGVWGSRYRELRPIYFGGSGGGGGNGTGGRPGAGDDLQSNGGGPVEGDEEQGFSRGRGRGRGRDGTGEYEMLGIKTAD</sequence>
<evidence type="ECO:0000256" key="5">
    <source>
        <dbReference type="ARBA" id="ARBA00022927"/>
    </source>
</evidence>
<dbReference type="OrthoDB" id="542931at2759"/>
<dbReference type="STRING" id="498257.G2XIF1"/>
<gene>
    <name evidence="11" type="ORF">VDAG_09933</name>
</gene>
<organism evidence="11 12">
    <name type="scientific">Verticillium dahliae (strain VdLs.17 / ATCC MYA-4575 / FGSC 10137)</name>
    <name type="common">Verticillium wilt</name>
    <dbReference type="NCBI Taxonomy" id="498257"/>
    <lineage>
        <taxon>Eukaryota</taxon>
        <taxon>Fungi</taxon>
        <taxon>Dikarya</taxon>
        <taxon>Ascomycota</taxon>
        <taxon>Pezizomycotina</taxon>
        <taxon>Sordariomycetes</taxon>
        <taxon>Hypocreomycetidae</taxon>
        <taxon>Glomerellales</taxon>
        <taxon>Plectosphaerellaceae</taxon>
        <taxon>Verticillium</taxon>
    </lineage>
</organism>
<evidence type="ECO:0000256" key="6">
    <source>
        <dbReference type="ARBA" id="ARBA00022989"/>
    </source>
</evidence>
<evidence type="ECO:0000256" key="1">
    <source>
        <dbReference type="ARBA" id="ARBA00004653"/>
    </source>
</evidence>
<dbReference type="PANTHER" id="PTHR12952:SF0">
    <property type="entry name" value="PROTEIN SYS1 HOMOLOG"/>
    <property type="match status" value="1"/>
</dbReference>
<dbReference type="Proteomes" id="UP000001611">
    <property type="component" value="Chromosome 1"/>
</dbReference>
<feature type="transmembrane region" description="Helical" evidence="10">
    <location>
        <begin position="124"/>
        <end position="143"/>
    </location>
</feature>
<feature type="transmembrane region" description="Helical" evidence="10">
    <location>
        <begin position="101"/>
        <end position="118"/>
    </location>
</feature>
<dbReference type="Pfam" id="PF09801">
    <property type="entry name" value="SYS1"/>
    <property type="match status" value="1"/>
</dbReference>
<proteinExistence type="inferred from homology"/>
<dbReference type="GO" id="GO:0043001">
    <property type="term" value="P:Golgi to plasma membrane protein transport"/>
    <property type="evidence" value="ECO:0007669"/>
    <property type="project" value="TreeGrafter"/>
</dbReference>
<dbReference type="RefSeq" id="XP_009649573.1">
    <property type="nucleotide sequence ID" value="XM_009651278.1"/>
</dbReference>
<feature type="region of interest" description="Disordered" evidence="9">
    <location>
        <begin position="164"/>
        <end position="217"/>
    </location>
</feature>
<dbReference type="GO" id="GO:0006895">
    <property type="term" value="P:Golgi to endosome transport"/>
    <property type="evidence" value="ECO:0007669"/>
    <property type="project" value="TreeGrafter"/>
</dbReference>
<keyword evidence="3" id="KW-0813">Transport</keyword>
<comment type="subcellular location">
    <subcellularLocation>
        <location evidence="1">Golgi apparatus membrane</location>
        <topology evidence="1">Multi-pass membrane protein</topology>
    </subcellularLocation>
</comment>
<dbReference type="GO" id="GO:0005829">
    <property type="term" value="C:cytosol"/>
    <property type="evidence" value="ECO:0007669"/>
    <property type="project" value="GOC"/>
</dbReference>
<evidence type="ECO:0008006" key="13">
    <source>
        <dbReference type="Google" id="ProtNLM"/>
    </source>
</evidence>
<evidence type="ECO:0000256" key="9">
    <source>
        <dbReference type="SAM" id="MobiDB-lite"/>
    </source>
</evidence>
<reference evidence="11 12" key="1">
    <citation type="submission" date="2008-03" db="EMBL/GenBank/DDBJ databases">
        <title>The Genome Sequence of Verticillium dahliae VdLs.17.</title>
        <authorList>
            <consortium name="The Broad Institute Genome Sequencing Platform"/>
            <person name="Ma L.-J.J."/>
            <person name="Klosterman S.J."/>
            <person name="Subbarao K."/>
            <person name="Dobinson K."/>
            <person name="Veronese P."/>
            <person name="Kang S."/>
            <person name="Gold S.E."/>
            <person name="Young S."/>
            <person name="Jaffe D."/>
            <person name="Gnerre S."/>
            <person name="Berlin A."/>
            <person name="Heiman D."/>
            <person name="Hepburn T."/>
            <person name="Sykes S."/>
            <person name="Alvarado L."/>
            <person name="Kodira C.D."/>
            <person name="Lander E."/>
            <person name="Galagan J."/>
            <person name="Nusbaum C."/>
            <person name="Birren B."/>
        </authorList>
    </citation>
    <scope>NUCLEOTIDE SEQUENCE [LARGE SCALE GENOMIC DNA]</scope>
    <source>
        <strain evidence="12">VdLs.17 / ATCC MYA-4575 / FGSC 10137</strain>
    </source>
</reference>
<name>G2XIF1_VERDV</name>
<dbReference type="PANTHER" id="PTHR12952">
    <property type="entry name" value="SYS1"/>
    <property type="match status" value="1"/>
</dbReference>
<keyword evidence="4 10" id="KW-0812">Transmembrane</keyword>
<feature type="transmembrane region" description="Helical" evidence="10">
    <location>
        <begin position="73"/>
        <end position="92"/>
    </location>
</feature>
<evidence type="ECO:0000256" key="4">
    <source>
        <dbReference type="ARBA" id="ARBA00022692"/>
    </source>
</evidence>
<evidence type="ECO:0000313" key="12">
    <source>
        <dbReference type="Proteomes" id="UP000001611"/>
    </source>
</evidence>
<keyword evidence="5" id="KW-0653">Protein transport</keyword>
<dbReference type="InParanoid" id="G2XIF1"/>
<dbReference type="eggNOG" id="KOG4697">
    <property type="taxonomic scope" value="Eukaryota"/>
</dbReference>
<protein>
    <recommendedName>
        <fullName evidence="13">Integral membrane protein</fullName>
    </recommendedName>
</protein>
<feature type="transmembrane region" description="Helical" evidence="10">
    <location>
        <begin position="30"/>
        <end position="53"/>
    </location>
</feature>
<accession>G2XIF1</accession>
<dbReference type="GO" id="GO:0000139">
    <property type="term" value="C:Golgi membrane"/>
    <property type="evidence" value="ECO:0007669"/>
    <property type="project" value="UniProtKB-SubCell"/>
</dbReference>
<dbReference type="EMBL" id="DS572723">
    <property type="protein sequence ID" value="EGY19599.1"/>
    <property type="molecule type" value="Genomic_DNA"/>
</dbReference>